<evidence type="ECO:0000256" key="1">
    <source>
        <dbReference type="ARBA" id="ARBA00005380"/>
    </source>
</evidence>
<comment type="similarity">
    <text evidence="1">Belongs to the carbohydrate kinase pfkB family.</text>
</comment>
<dbReference type="InterPro" id="IPR017583">
    <property type="entry name" value="Tagatose/fructose_Pkinase"/>
</dbReference>
<evidence type="ECO:0000313" key="10">
    <source>
        <dbReference type="EMBL" id="SBW08474.1"/>
    </source>
</evidence>
<accession>A0A212K9S0</accession>
<dbReference type="GO" id="GO:0016052">
    <property type="term" value="P:carbohydrate catabolic process"/>
    <property type="evidence" value="ECO:0007669"/>
    <property type="project" value="UniProtKB-ARBA"/>
</dbReference>
<comment type="function">
    <text evidence="8">Catalyzes the ATP-dependent phosphorylation of fructose-l-phosphate to fructose-l,6-bisphosphate.</text>
</comment>
<keyword evidence="5 7" id="KW-0067">ATP-binding</keyword>
<reference evidence="10" key="1">
    <citation type="submission" date="2016-04" db="EMBL/GenBank/DDBJ databases">
        <authorList>
            <person name="Evans L.H."/>
            <person name="Alamgir A."/>
            <person name="Owens N."/>
            <person name="Weber N.D."/>
            <person name="Virtaneva K."/>
            <person name="Barbian K."/>
            <person name="Babar A."/>
            <person name="Rosenke K."/>
        </authorList>
    </citation>
    <scope>NUCLEOTIDE SEQUENCE</scope>
    <source>
        <strain evidence="10">86</strain>
    </source>
</reference>
<evidence type="ECO:0000256" key="4">
    <source>
        <dbReference type="ARBA" id="ARBA00022777"/>
    </source>
</evidence>
<dbReference type="InterPro" id="IPR029056">
    <property type="entry name" value="Ribokinase-like"/>
</dbReference>
<dbReference type="PROSITE" id="PS00584">
    <property type="entry name" value="PFKB_KINASES_2"/>
    <property type="match status" value="1"/>
</dbReference>
<dbReference type="Pfam" id="PF00294">
    <property type="entry name" value="PfkB"/>
    <property type="match status" value="1"/>
</dbReference>
<sequence length="309" mass="33008">MIITMTLNPALDKTAYIPDFAVDQVNRIQDIHLDPGGKGINVCKVVNALGGKSLAMGILGGDAGRYIKSRLDEMGVENDFLFIDGDTRTNLKVVDEKNKTYTDINEPGPTVDATVISVLGEKLFARVGEGDIVVFAGGAPRGVPEDLLKAWTQRCKELGAYVYADLDGALLARAVEAAPYLVKPNDAELSRLLGRPMETTEDLVSGARELVSRGVGLAVVSLGSKGALFCKDGEILLAQNLEVDVRSTVGAGDSMLAAFAWCQDRGLDWKEAARWAMATANAKVTEEGSSPPSLDKVKEFYSCVVCHGV</sequence>
<dbReference type="AlphaFoldDB" id="A0A212K9S0"/>
<evidence type="ECO:0000256" key="2">
    <source>
        <dbReference type="ARBA" id="ARBA00022679"/>
    </source>
</evidence>
<comment type="pathway">
    <text evidence="7">Carbohydrate metabolism; D-tagatose 6-phosphate degradation; D-glyceraldehyde 3-phosphate and glycerone phosphate from D-tagatose 6-phosphate: step 1/2.</text>
</comment>
<dbReference type="GO" id="GO:0008662">
    <property type="term" value="F:1-phosphofructokinase activity"/>
    <property type="evidence" value="ECO:0007669"/>
    <property type="project" value="UniProtKB-UniRule"/>
</dbReference>
<name>A0A212K9S0_9FIRM</name>
<organism evidence="10">
    <name type="scientific">uncultured Eubacteriales bacterium</name>
    <dbReference type="NCBI Taxonomy" id="172733"/>
    <lineage>
        <taxon>Bacteria</taxon>
        <taxon>Bacillati</taxon>
        <taxon>Bacillota</taxon>
        <taxon>Clostridia</taxon>
        <taxon>Eubacteriales</taxon>
        <taxon>environmental samples</taxon>
    </lineage>
</organism>
<dbReference type="EC" id="2.7.1.144" evidence="7"/>
<dbReference type="PIRSF" id="PIRSF000535">
    <property type="entry name" value="1PFK/6PFK/LacC"/>
    <property type="match status" value="1"/>
</dbReference>
<dbReference type="InterPro" id="IPR022463">
    <property type="entry name" value="1-PFruKinase"/>
</dbReference>
<proteinExistence type="inferred from homology"/>
<evidence type="ECO:0000256" key="6">
    <source>
        <dbReference type="ARBA" id="ARBA00047745"/>
    </source>
</evidence>
<dbReference type="NCBIfam" id="TIGR03828">
    <property type="entry name" value="pfkB"/>
    <property type="match status" value="1"/>
</dbReference>
<dbReference type="EMBL" id="FLUN01000001">
    <property type="protein sequence ID" value="SBW08474.1"/>
    <property type="molecule type" value="Genomic_DNA"/>
</dbReference>
<feature type="domain" description="Carbohydrate kinase PfkB" evidence="9">
    <location>
        <begin position="5"/>
        <end position="292"/>
    </location>
</feature>
<dbReference type="GO" id="GO:0044281">
    <property type="term" value="P:small molecule metabolic process"/>
    <property type="evidence" value="ECO:0007669"/>
    <property type="project" value="UniProtKB-ARBA"/>
</dbReference>
<dbReference type="CDD" id="cd01164">
    <property type="entry name" value="FruK_PfkB_like"/>
    <property type="match status" value="1"/>
</dbReference>
<evidence type="ECO:0000256" key="5">
    <source>
        <dbReference type="ARBA" id="ARBA00022840"/>
    </source>
</evidence>
<dbReference type="NCBIfam" id="TIGR03168">
    <property type="entry name" value="1-PFK"/>
    <property type="match status" value="1"/>
</dbReference>
<evidence type="ECO:0000259" key="9">
    <source>
        <dbReference type="Pfam" id="PF00294"/>
    </source>
</evidence>
<dbReference type="InterPro" id="IPR011611">
    <property type="entry name" value="PfkB_dom"/>
</dbReference>
<comment type="catalytic activity">
    <reaction evidence="7">
        <text>D-tagatofuranose 6-phosphate + ATP = D-tagatofuranose 1,6-bisphosphate + ADP + H(+)</text>
        <dbReference type="Rhea" id="RHEA:12420"/>
        <dbReference type="ChEBI" id="CHEBI:15378"/>
        <dbReference type="ChEBI" id="CHEBI:30616"/>
        <dbReference type="ChEBI" id="CHEBI:58694"/>
        <dbReference type="ChEBI" id="CHEBI:58695"/>
        <dbReference type="ChEBI" id="CHEBI:456216"/>
        <dbReference type="EC" id="2.7.1.144"/>
    </reaction>
</comment>
<dbReference type="GO" id="GO:0005524">
    <property type="term" value="F:ATP binding"/>
    <property type="evidence" value="ECO:0007669"/>
    <property type="project" value="UniProtKB-UniRule"/>
</dbReference>
<dbReference type="GO" id="GO:0005829">
    <property type="term" value="C:cytosol"/>
    <property type="evidence" value="ECO:0007669"/>
    <property type="project" value="TreeGrafter"/>
</dbReference>
<dbReference type="Gene3D" id="3.40.1190.20">
    <property type="match status" value="1"/>
</dbReference>
<dbReference type="GO" id="GO:0009024">
    <property type="term" value="F:tagatose-6-phosphate kinase activity"/>
    <property type="evidence" value="ECO:0007669"/>
    <property type="project" value="UniProtKB-EC"/>
</dbReference>
<evidence type="ECO:0000256" key="7">
    <source>
        <dbReference type="PIRNR" id="PIRNR000535"/>
    </source>
</evidence>
<comment type="similarity">
    <text evidence="7">Belongs to the carbohydrate kinase PfkB family. LacC subfamily.</text>
</comment>
<dbReference type="InterPro" id="IPR002173">
    <property type="entry name" value="Carboh/pur_kinase_PfkB_CS"/>
</dbReference>
<gene>
    <name evidence="10" type="ORF">KL86CLO1_12462</name>
</gene>
<dbReference type="GO" id="GO:2001059">
    <property type="term" value="P:D-tagatose 6-phosphate catabolic process"/>
    <property type="evidence" value="ECO:0007669"/>
    <property type="project" value="UniProtKB-UniPathway"/>
</dbReference>
<evidence type="ECO:0000256" key="8">
    <source>
        <dbReference type="RuleBase" id="RU369061"/>
    </source>
</evidence>
<dbReference type="SUPFAM" id="SSF53613">
    <property type="entry name" value="Ribokinase-like"/>
    <property type="match status" value="1"/>
</dbReference>
<protein>
    <recommendedName>
        <fullName evidence="7">Tagatose-6-phosphate kinase</fullName>
        <ecNumber evidence="7">2.7.1.144</ecNumber>
    </recommendedName>
</protein>
<dbReference type="GO" id="GO:0005988">
    <property type="term" value="P:lactose metabolic process"/>
    <property type="evidence" value="ECO:0007669"/>
    <property type="project" value="UniProtKB-KW"/>
</dbReference>
<keyword evidence="4 8" id="KW-0418">Kinase</keyword>
<keyword evidence="3 7" id="KW-0547">Nucleotide-binding</keyword>
<evidence type="ECO:0000256" key="3">
    <source>
        <dbReference type="ARBA" id="ARBA00022741"/>
    </source>
</evidence>
<dbReference type="FunFam" id="3.40.1190.20:FF:000001">
    <property type="entry name" value="Phosphofructokinase"/>
    <property type="match status" value="1"/>
</dbReference>
<keyword evidence="2 7" id="KW-0808">Transferase</keyword>
<dbReference type="PANTHER" id="PTHR46566:SF2">
    <property type="entry name" value="ATP-DEPENDENT 6-PHOSPHOFRUCTOKINASE ISOZYME 2"/>
    <property type="match status" value="1"/>
</dbReference>
<dbReference type="UniPathway" id="UPA00704">
    <property type="reaction ID" value="UER00715"/>
</dbReference>
<dbReference type="PANTHER" id="PTHR46566">
    <property type="entry name" value="1-PHOSPHOFRUCTOKINASE-RELATED"/>
    <property type="match status" value="1"/>
</dbReference>
<keyword evidence="7" id="KW-0423">Lactose metabolism</keyword>
<comment type="catalytic activity">
    <reaction evidence="6 8">
        <text>beta-D-fructose 1-phosphate + ATP = beta-D-fructose 1,6-bisphosphate + ADP + H(+)</text>
        <dbReference type="Rhea" id="RHEA:14213"/>
        <dbReference type="ChEBI" id="CHEBI:15378"/>
        <dbReference type="ChEBI" id="CHEBI:30616"/>
        <dbReference type="ChEBI" id="CHEBI:32966"/>
        <dbReference type="ChEBI" id="CHEBI:138881"/>
        <dbReference type="ChEBI" id="CHEBI:456216"/>
        <dbReference type="EC" id="2.7.1.56"/>
    </reaction>
</comment>